<protein>
    <submittedName>
        <fullName evidence="1">Uncharacterized protein</fullName>
    </submittedName>
</protein>
<proteinExistence type="predicted"/>
<dbReference type="Proteomes" id="UP000264980">
    <property type="component" value="Chromosome"/>
</dbReference>
<evidence type="ECO:0000313" key="2">
    <source>
        <dbReference type="Proteomes" id="UP000264980"/>
    </source>
</evidence>
<gene>
    <name evidence="1" type="ORF">AV903_10020</name>
</gene>
<evidence type="ECO:0000313" key="1">
    <source>
        <dbReference type="EMBL" id="AXF76302.1"/>
    </source>
</evidence>
<accession>A0A345CS85</accession>
<dbReference type="AlphaFoldDB" id="A0A345CS85"/>
<sequence>MDSARIYWLPCGASVSGDEIATAAAVLYMVQRGACYTRLKLQTPVFGMLASEVRNYYLSTNIFESQMLPHRPCAGHADFFSGSHWP</sequence>
<organism evidence="1 2">
    <name type="scientific">Erwinia tracheiphila</name>
    <dbReference type="NCBI Taxonomy" id="65700"/>
    <lineage>
        <taxon>Bacteria</taxon>
        <taxon>Pseudomonadati</taxon>
        <taxon>Pseudomonadota</taxon>
        <taxon>Gammaproteobacteria</taxon>
        <taxon>Enterobacterales</taxon>
        <taxon>Erwiniaceae</taxon>
        <taxon>Erwinia</taxon>
    </lineage>
</organism>
<name>A0A345CS85_9GAMM</name>
<reference evidence="1 2" key="1">
    <citation type="submission" date="2016-01" db="EMBL/GenBank/DDBJ databases">
        <authorList>
            <person name="Oliw E.H."/>
        </authorList>
    </citation>
    <scope>NUCLEOTIDE SEQUENCE [LARGE SCALE GENOMIC DNA]</scope>
    <source>
        <strain evidence="1 2">MDcuke</strain>
    </source>
</reference>
<dbReference type="EMBL" id="CP013970">
    <property type="protein sequence ID" value="AXF76302.1"/>
    <property type="molecule type" value="Genomic_DNA"/>
</dbReference>